<dbReference type="EMBL" id="JAGKQM010000014">
    <property type="protein sequence ID" value="KAH0883472.1"/>
    <property type="molecule type" value="Genomic_DNA"/>
</dbReference>
<feature type="chain" id="PRO_5046142758" evidence="1">
    <location>
        <begin position="19"/>
        <end position="281"/>
    </location>
</feature>
<accession>A0ABQ7ZTA5</accession>
<keyword evidence="1" id="KW-0732">Signal</keyword>
<evidence type="ECO:0000313" key="2">
    <source>
        <dbReference type="EMBL" id="KAH0883472.1"/>
    </source>
</evidence>
<proteinExistence type="predicted"/>
<reference evidence="2 3" key="1">
    <citation type="submission" date="2021-05" db="EMBL/GenBank/DDBJ databases">
        <title>Genome Assembly of Synthetic Allotetraploid Brassica napus Reveals Homoeologous Exchanges between Subgenomes.</title>
        <authorList>
            <person name="Davis J.T."/>
        </authorList>
    </citation>
    <scope>NUCLEOTIDE SEQUENCE [LARGE SCALE GENOMIC DNA]</scope>
    <source>
        <strain evidence="3">cv. Da-Ae</strain>
        <tissue evidence="2">Seedling</tissue>
    </source>
</reference>
<gene>
    <name evidence="2" type="ORF">HID58_059568</name>
</gene>
<keyword evidence="3" id="KW-1185">Reference proteome</keyword>
<sequence>NNFILLTIIYANSIVTNLAPVQNDGKEVVTSRLTPLTLGQEKLPWRSRRLGDHPGQENFPGDSDGWEKPLRGLQEGLKGKASVTSRRMKNFGVGETSGTSFVRARRIYRNMIARIVCHRSCCDMKWVVMCSPTCMVAYNTPWIIYDPVDTTNEPSSCLLPRGMRREVSHKKKRCTKSFDLCGCFSCCWCLIYHILSHFPKVYEEENMRRTYKEERNLEVQWFGALAHVYLNHEKLQDGLRWLRTFIETEANDDFNFGYDSNCKSSQDSLLVFGLRKEAVVS</sequence>
<comment type="caution">
    <text evidence="2">The sequence shown here is derived from an EMBL/GenBank/DDBJ whole genome shotgun (WGS) entry which is preliminary data.</text>
</comment>
<evidence type="ECO:0000313" key="3">
    <source>
        <dbReference type="Proteomes" id="UP000824890"/>
    </source>
</evidence>
<organism evidence="2 3">
    <name type="scientific">Brassica napus</name>
    <name type="common">Rape</name>
    <dbReference type="NCBI Taxonomy" id="3708"/>
    <lineage>
        <taxon>Eukaryota</taxon>
        <taxon>Viridiplantae</taxon>
        <taxon>Streptophyta</taxon>
        <taxon>Embryophyta</taxon>
        <taxon>Tracheophyta</taxon>
        <taxon>Spermatophyta</taxon>
        <taxon>Magnoliopsida</taxon>
        <taxon>eudicotyledons</taxon>
        <taxon>Gunneridae</taxon>
        <taxon>Pentapetalae</taxon>
        <taxon>rosids</taxon>
        <taxon>malvids</taxon>
        <taxon>Brassicales</taxon>
        <taxon>Brassicaceae</taxon>
        <taxon>Brassiceae</taxon>
        <taxon>Brassica</taxon>
    </lineage>
</organism>
<name>A0ABQ7ZTA5_BRANA</name>
<dbReference type="Proteomes" id="UP000824890">
    <property type="component" value="Unassembled WGS sequence"/>
</dbReference>
<feature type="signal peptide" evidence="1">
    <location>
        <begin position="1"/>
        <end position="18"/>
    </location>
</feature>
<feature type="non-terminal residue" evidence="2">
    <location>
        <position position="1"/>
    </location>
</feature>
<protein>
    <submittedName>
        <fullName evidence="2">Uncharacterized protein</fullName>
    </submittedName>
</protein>
<evidence type="ECO:0000256" key="1">
    <source>
        <dbReference type="SAM" id="SignalP"/>
    </source>
</evidence>